<gene>
    <name evidence="2" type="ORF">CR513_07014</name>
</gene>
<accession>A0A371I120</accession>
<proteinExistence type="predicted"/>
<organism evidence="2 3">
    <name type="scientific">Mucuna pruriens</name>
    <name type="common">Velvet bean</name>
    <name type="synonym">Dolichos pruriens</name>
    <dbReference type="NCBI Taxonomy" id="157652"/>
    <lineage>
        <taxon>Eukaryota</taxon>
        <taxon>Viridiplantae</taxon>
        <taxon>Streptophyta</taxon>
        <taxon>Embryophyta</taxon>
        <taxon>Tracheophyta</taxon>
        <taxon>Spermatophyta</taxon>
        <taxon>Magnoliopsida</taxon>
        <taxon>eudicotyledons</taxon>
        <taxon>Gunneridae</taxon>
        <taxon>Pentapetalae</taxon>
        <taxon>rosids</taxon>
        <taxon>fabids</taxon>
        <taxon>Fabales</taxon>
        <taxon>Fabaceae</taxon>
        <taxon>Papilionoideae</taxon>
        <taxon>50 kb inversion clade</taxon>
        <taxon>NPAAA clade</taxon>
        <taxon>indigoferoid/millettioid clade</taxon>
        <taxon>Phaseoleae</taxon>
        <taxon>Mucuna</taxon>
    </lineage>
</organism>
<feature type="compositionally biased region" description="Basic and acidic residues" evidence="1">
    <location>
        <begin position="42"/>
        <end position="64"/>
    </location>
</feature>
<protein>
    <recommendedName>
        <fullName evidence="4">CCHC-type domain-containing protein</fullName>
    </recommendedName>
</protein>
<dbReference type="AlphaFoldDB" id="A0A371I120"/>
<comment type="caution">
    <text evidence="2">The sequence shown here is derived from an EMBL/GenBank/DDBJ whole genome shotgun (WGS) entry which is preliminary data.</text>
</comment>
<dbReference type="PANTHER" id="PTHR35046:SF9">
    <property type="entry name" value="RNA-DIRECTED DNA POLYMERASE"/>
    <property type="match status" value="1"/>
</dbReference>
<dbReference type="Proteomes" id="UP000257109">
    <property type="component" value="Unassembled WGS sequence"/>
</dbReference>
<keyword evidence="3" id="KW-1185">Reference proteome</keyword>
<evidence type="ECO:0000256" key="1">
    <source>
        <dbReference type="SAM" id="MobiDB-lite"/>
    </source>
</evidence>
<evidence type="ECO:0008006" key="4">
    <source>
        <dbReference type="Google" id="ProtNLM"/>
    </source>
</evidence>
<evidence type="ECO:0000313" key="3">
    <source>
        <dbReference type="Proteomes" id="UP000257109"/>
    </source>
</evidence>
<feature type="region of interest" description="Disordered" evidence="1">
    <location>
        <begin position="28"/>
        <end position="64"/>
    </location>
</feature>
<reference evidence="2" key="1">
    <citation type="submission" date="2018-05" db="EMBL/GenBank/DDBJ databases">
        <title>Draft genome of Mucuna pruriens seed.</title>
        <authorList>
            <person name="Nnadi N.E."/>
            <person name="Vos R."/>
            <person name="Hasami M.H."/>
            <person name="Devisetty U.K."/>
            <person name="Aguiy J.C."/>
        </authorList>
    </citation>
    <scope>NUCLEOTIDE SEQUENCE [LARGE SCALE GENOMIC DNA]</scope>
    <source>
        <strain evidence="2">JCA_2017</strain>
    </source>
</reference>
<dbReference type="PANTHER" id="PTHR35046">
    <property type="entry name" value="ZINC KNUCKLE (CCHC-TYPE) FAMILY PROTEIN"/>
    <property type="match status" value="1"/>
</dbReference>
<dbReference type="EMBL" id="QJKJ01001220">
    <property type="protein sequence ID" value="RDY08735.1"/>
    <property type="molecule type" value="Genomic_DNA"/>
</dbReference>
<name>A0A371I120_MUCPR</name>
<feature type="compositionally biased region" description="Low complexity" evidence="1">
    <location>
        <begin position="28"/>
        <end position="40"/>
    </location>
</feature>
<evidence type="ECO:0000313" key="2">
    <source>
        <dbReference type="EMBL" id="RDY08735.1"/>
    </source>
</evidence>
<feature type="non-terminal residue" evidence="2">
    <location>
        <position position="1"/>
    </location>
</feature>
<sequence>MYQYVAVQDMVHQTIKVKQQLKRINSLKKNSNSSSFSWKNNSKKEVVGSHSKLVDSKKNQIEAKPSKNQDIKCFKCLGRGHIASHDDNKELPHDVDLLIVRRVLNMQKKKKER</sequence>